<dbReference type="AlphaFoldDB" id="A0A6B2M3P3"/>
<evidence type="ECO:0000256" key="4">
    <source>
        <dbReference type="ARBA" id="ARBA00022692"/>
    </source>
</evidence>
<dbReference type="GO" id="GO:0005886">
    <property type="term" value="C:plasma membrane"/>
    <property type="evidence" value="ECO:0007669"/>
    <property type="project" value="UniProtKB-SubCell"/>
</dbReference>
<accession>A0A6B2M3P3</accession>
<feature type="domain" description="Acyltransferase 3" evidence="8">
    <location>
        <begin position="10"/>
        <end position="310"/>
    </location>
</feature>
<feature type="transmembrane region" description="Helical" evidence="7">
    <location>
        <begin position="37"/>
        <end position="55"/>
    </location>
</feature>
<keyword evidence="6 7" id="KW-0472">Membrane</keyword>
<feature type="transmembrane region" description="Helical" evidence="7">
    <location>
        <begin position="224"/>
        <end position="242"/>
    </location>
</feature>
<comment type="caution">
    <text evidence="9">The sequence shown here is derived from an EMBL/GenBank/DDBJ whole genome shotgun (WGS) entry which is preliminary data.</text>
</comment>
<dbReference type="GO" id="GO:0016413">
    <property type="term" value="F:O-acetyltransferase activity"/>
    <property type="evidence" value="ECO:0007669"/>
    <property type="project" value="TreeGrafter"/>
</dbReference>
<evidence type="ECO:0000256" key="7">
    <source>
        <dbReference type="SAM" id="Phobius"/>
    </source>
</evidence>
<dbReference type="PANTHER" id="PTHR40074">
    <property type="entry name" value="O-ACETYLTRANSFERASE WECH"/>
    <property type="match status" value="1"/>
</dbReference>
<name>A0A6B2M3P3_9BACT</name>
<feature type="transmembrane region" description="Helical" evidence="7">
    <location>
        <begin position="118"/>
        <end position="137"/>
    </location>
</feature>
<organism evidence="9 10">
    <name type="scientific">Oceanipulchritudo coccoides</name>
    <dbReference type="NCBI Taxonomy" id="2706888"/>
    <lineage>
        <taxon>Bacteria</taxon>
        <taxon>Pseudomonadati</taxon>
        <taxon>Verrucomicrobiota</taxon>
        <taxon>Opitutia</taxon>
        <taxon>Puniceicoccales</taxon>
        <taxon>Oceanipulchritudinaceae</taxon>
        <taxon>Oceanipulchritudo</taxon>
    </lineage>
</organism>
<feature type="transmembrane region" description="Helical" evidence="7">
    <location>
        <begin position="12"/>
        <end position="31"/>
    </location>
</feature>
<dbReference type="Pfam" id="PF01757">
    <property type="entry name" value="Acyl_transf_3"/>
    <property type="match status" value="1"/>
</dbReference>
<evidence type="ECO:0000256" key="5">
    <source>
        <dbReference type="ARBA" id="ARBA00022989"/>
    </source>
</evidence>
<evidence type="ECO:0000256" key="6">
    <source>
        <dbReference type="ARBA" id="ARBA00023136"/>
    </source>
</evidence>
<dbReference type="GO" id="GO:0009246">
    <property type="term" value="P:enterobacterial common antigen biosynthetic process"/>
    <property type="evidence" value="ECO:0007669"/>
    <property type="project" value="TreeGrafter"/>
</dbReference>
<comment type="similarity">
    <text evidence="2">Belongs to the acyltransferase 3 family.</text>
</comment>
<evidence type="ECO:0000259" key="8">
    <source>
        <dbReference type="Pfam" id="PF01757"/>
    </source>
</evidence>
<comment type="subcellular location">
    <subcellularLocation>
        <location evidence="1">Cell membrane</location>
        <topology evidence="1">Multi-pass membrane protein</topology>
    </subcellularLocation>
</comment>
<evidence type="ECO:0000256" key="1">
    <source>
        <dbReference type="ARBA" id="ARBA00004651"/>
    </source>
</evidence>
<feature type="transmembrane region" description="Helical" evidence="7">
    <location>
        <begin position="176"/>
        <end position="192"/>
    </location>
</feature>
<feature type="transmembrane region" description="Helical" evidence="7">
    <location>
        <begin position="299"/>
        <end position="318"/>
    </location>
</feature>
<reference evidence="9 10" key="1">
    <citation type="submission" date="2020-02" db="EMBL/GenBank/DDBJ databases">
        <title>Albibacoteraceae fam. nov., the first described family within the subdivision 4 Verrucomicrobia.</title>
        <authorList>
            <person name="Xi F."/>
        </authorList>
    </citation>
    <scope>NUCLEOTIDE SEQUENCE [LARGE SCALE GENOMIC DNA]</scope>
    <source>
        <strain evidence="9 10">CK1056</strain>
    </source>
</reference>
<keyword evidence="5 7" id="KW-1133">Transmembrane helix</keyword>
<keyword evidence="9" id="KW-0012">Acyltransferase</keyword>
<dbReference type="InterPro" id="IPR002656">
    <property type="entry name" value="Acyl_transf_3_dom"/>
</dbReference>
<dbReference type="RefSeq" id="WP_163965982.1">
    <property type="nucleotide sequence ID" value="NZ_JAAGNX010000003.1"/>
</dbReference>
<feature type="transmembrane region" description="Helical" evidence="7">
    <location>
        <begin position="254"/>
        <end position="279"/>
    </location>
</feature>
<feature type="transmembrane region" description="Helical" evidence="7">
    <location>
        <begin position="144"/>
        <end position="164"/>
    </location>
</feature>
<feature type="transmembrane region" description="Helical" evidence="7">
    <location>
        <begin position="75"/>
        <end position="92"/>
    </location>
</feature>
<keyword evidence="3" id="KW-1003">Cell membrane</keyword>
<gene>
    <name evidence="9" type="ORF">G0Q06_11280</name>
</gene>
<dbReference type="PANTHER" id="PTHR40074:SF2">
    <property type="entry name" value="O-ACETYLTRANSFERASE WECH"/>
    <property type="match status" value="1"/>
</dbReference>
<sequence length="328" mass="37482">MQSSTRQFAPDLLKAIAIFGVVYIHSIWMVGENATVYITWIFRAAVPCFLMMFSYFMARSLSRQEHPWRYIGKRFLHILTVFIVWSLAYSLFREEWLMPTLLKFAIRHFGGGSWPGQFFFFILLQLIPLFPVLVWAYNRPALRIGILAFSAATYLVFGYAHHLVPEILLQLKMRPFFHSIPYVFAGIALSRGQLPRLSGWWTAAIVLIPLEFFILSLLGREHDAYVTPGVAIASILISTSVLQLRLNPPRNPLVSGFICFAGANTMTIFVANPLAARLLARFTHDWRPVDPAPWLEIPLSFLFASIVLVMCCGMAWLIKRIRLEGIIN</sequence>
<dbReference type="Proteomes" id="UP000478417">
    <property type="component" value="Unassembled WGS sequence"/>
</dbReference>
<keyword evidence="9" id="KW-0808">Transferase</keyword>
<evidence type="ECO:0000256" key="3">
    <source>
        <dbReference type="ARBA" id="ARBA00022475"/>
    </source>
</evidence>
<proteinExistence type="inferred from homology"/>
<evidence type="ECO:0000313" key="10">
    <source>
        <dbReference type="Proteomes" id="UP000478417"/>
    </source>
</evidence>
<protein>
    <submittedName>
        <fullName evidence="9">Acyltransferase</fullName>
    </submittedName>
</protein>
<feature type="transmembrane region" description="Helical" evidence="7">
    <location>
        <begin position="199"/>
        <end position="218"/>
    </location>
</feature>
<keyword evidence="4 7" id="KW-0812">Transmembrane</keyword>
<evidence type="ECO:0000256" key="2">
    <source>
        <dbReference type="ARBA" id="ARBA00007400"/>
    </source>
</evidence>
<evidence type="ECO:0000313" key="9">
    <source>
        <dbReference type="EMBL" id="NDV63036.1"/>
    </source>
</evidence>
<dbReference type="EMBL" id="JAAGNX010000003">
    <property type="protein sequence ID" value="NDV63036.1"/>
    <property type="molecule type" value="Genomic_DNA"/>
</dbReference>
<keyword evidence="10" id="KW-1185">Reference proteome</keyword>